<dbReference type="InterPro" id="IPR000014">
    <property type="entry name" value="PAS"/>
</dbReference>
<keyword evidence="8 14" id="KW-0418">Kinase</keyword>
<evidence type="ECO:0000256" key="1">
    <source>
        <dbReference type="ARBA" id="ARBA00000085"/>
    </source>
</evidence>
<keyword evidence="4" id="KW-0597">Phosphoprotein</keyword>
<keyword evidence="5" id="KW-0808">Transferase</keyword>
<evidence type="ECO:0000256" key="2">
    <source>
        <dbReference type="ARBA" id="ARBA00004141"/>
    </source>
</evidence>
<dbReference type="InterPro" id="IPR005467">
    <property type="entry name" value="His_kinase_dom"/>
</dbReference>
<organism evidence="14 15">
    <name type="scientific">Candidatus Scatousia excrementipullorum</name>
    <dbReference type="NCBI Taxonomy" id="2840936"/>
    <lineage>
        <taxon>Bacteria</taxon>
        <taxon>Candidatus Scatousia</taxon>
    </lineage>
</organism>
<dbReference type="InterPro" id="IPR035965">
    <property type="entry name" value="PAS-like_dom_sf"/>
</dbReference>
<dbReference type="Gene3D" id="3.30.565.10">
    <property type="entry name" value="Histidine kinase-like ATPase, C-terminal domain"/>
    <property type="match status" value="1"/>
</dbReference>
<keyword evidence="7" id="KW-0547">Nucleotide-binding</keyword>
<dbReference type="GO" id="GO:0005524">
    <property type="term" value="F:ATP binding"/>
    <property type="evidence" value="ECO:0007669"/>
    <property type="project" value="UniProtKB-KW"/>
</dbReference>
<evidence type="ECO:0000259" key="13">
    <source>
        <dbReference type="PROSITE" id="PS50109"/>
    </source>
</evidence>
<dbReference type="InterPro" id="IPR036097">
    <property type="entry name" value="HisK_dim/P_sf"/>
</dbReference>
<reference evidence="14" key="1">
    <citation type="submission" date="2020-10" db="EMBL/GenBank/DDBJ databases">
        <authorList>
            <person name="Gilroy R."/>
        </authorList>
    </citation>
    <scope>NUCLEOTIDE SEQUENCE</scope>
    <source>
        <strain evidence="14">10192</strain>
    </source>
</reference>
<dbReference type="Pfam" id="PF02518">
    <property type="entry name" value="HATPase_c"/>
    <property type="match status" value="1"/>
</dbReference>
<evidence type="ECO:0000256" key="4">
    <source>
        <dbReference type="ARBA" id="ARBA00022553"/>
    </source>
</evidence>
<dbReference type="SUPFAM" id="SSF55785">
    <property type="entry name" value="PYP-like sensor domain (PAS domain)"/>
    <property type="match status" value="1"/>
</dbReference>
<dbReference type="CDD" id="cd00130">
    <property type="entry name" value="PAS"/>
    <property type="match status" value="1"/>
</dbReference>
<dbReference type="EC" id="2.7.13.3" evidence="3"/>
<comment type="caution">
    <text evidence="14">The sequence shown here is derived from an EMBL/GenBank/DDBJ whole genome shotgun (WGS) entry which is preliminary data.</text>
</comment>
<dbReference type="GO" id="GO:0000156">
    <property type="term" value="F:phosphorelay response regulator activity"/>
    <property type="evidence" value="ECO:0007669"/>
    <property type="project" value="TreeGrafter"/>
</dbReference>
<keyword evidence="12" id="KW-0472">Membrane</keyword>
<dbReference type="PANTHER" id="PTHR42878:SF7">
    <property type="entry name" value="SENSOR HISTIDINE KINASE GLRK"/>
    <property type="match status" value="1"/>
</dbReference>
<dbReference type="SUPFAM" id="SSF55874">
    <property type="entry name" value="ATPase domain of HSP90 chaperone/DNA topoisomerase II/histidine kinase"/>
    <property type="match status" value="1"/>
</dbReference>
<evidence type="ECO:0000256" key="5">
    <source>
        <dbReference type="ARBA" id="ARBA00022679"/>
    </source>
</evidence>
<dbReference type="InterPro" id="IPR003594">
    <property type="entry name" value="HATPase_dom"/>
</dbReference>
<evidence type="ECO:0000256" key="6">
    <source>
        <dbReference type="ARBA" id="ARBA00022692"/>
    </source>
</evidence>
<dbReference type="EMBL" id="JADIND010000046">
    <property type="protein sequence ID" value="MBO8430152.1"/>
    <property type="molecule type" value="Genomic_DNA"/>
</dbReference>
<dbReference type="Gene3D" id="3.30.450.20">
    <property type="entry name" value="PAS domain"/>
    <property type="match status" value="1"/>
</dbReference>
<dbReference type="CDD" id="cd00082">
    <property type="entry name" value="HisKA"/>
    <property type="match status" value="1"/>
</dbReference>
<dbReference type="InterPro" id="IPR050351">
    <property type="entry name" value="BphY/WalK/GraS-like"/>
</dbReference>
<dbReference type="GO" id="GO:0007234">
    <property type="term" value="P:osmosensory signaling via phosphorelay pathway"/>
    <property type="evidence" value="ECO:0007669"/>
    <property type="project" value="TreeGrafter"/>
</dbReference>
<comment type="catalytic activity">
    <reaction evidence="1">
        <text>ATP + protein L-histidine = ADP + protein N-phospho-L-histidine.</text>
        <dbReference type="EC" id="2.7.13.3"/>
    </reaction>
</comment>
<dbReference type="PROSITE" id="PS50109">
    <property type="entry name" value="HIS_KIN"/>
    <property type="match status" value="1"/>
</dbReference>
<dbReference type="InterPro" id="IPR004358">
    <property type="entry name" value="Sig_transdc_His_kin-like_C"/>
</dbReference>
<dbReference type="PRINTS" id="PR00344">
    <property type="entry name" value="BCTRLSENSOR"/>
</dbReference>
<dbReference type="SMART" id="SM00091">
    <property type="entry name" value="PAS"/>
    <property type="match status" value="1"/>
</dbReference>
<dbReference type="PANTHER" id="PTHR42878">
    <property type="entry name" value="TWO-COMPONENT HISTIDINE KINASE"/>
    <property type="match status" value="1"/>
</dbReference>
<dbReference type="AlphaFoldDB" id="A0A9D9DN60"/>
<evidence type="ECO:0000256" key="3">
    <source>
        <dbReference type="ARBA" id="ARBA00012438"/>
    </source>
</evidence>
<dbReference type="GO" id="GO:0016020">
    <property type="term" value="C:membrane"/>
    <property type="evidence" value="ECO:0007669"/>
    <property type="project" value="UniProtKB-SubCell"/>
</dbReference>
<evidence type="ECO:0000313" key="15">
    <source>
        <dbReference type="Proteomes" id="UP000823632"/>
    </source>
</evidence>
<proteinExistence type="predicted"/>
<dbReference type="InterPro" id="IPR036890">
    <property type="entry name" value="HATPase_C_sf"/>
</dbReference>
<dbReference type="SMART" id="SM00387">
    <property type="entry name" value="HATPase_c"/>
    <property type="match status" value="1"/>
</dbReference>
<evidence type="ECO:0000256" key="11">
    <source>
        <dbReference type="ARBA" id="ARBA00023012"/>
    </source>
</evidence>
<keyword evidence="6" id="KW-0812">Transmembrane</keyword>
<keyword evidence="11" id="KW-0902">Two-component regulatory system</keyword>
<evidence type="ECO:0000256" key="8">
    <source>
        <dbReference type="ARBA" id="ARBA00022777"/>
    </source>
</evidence>
<evidence type="ECO:0000256" key="10">
    <source>
        <dbReference type="ARBA" id="ARBA00022989"/>
    </source>
</evidence>
<protein>
    <recommendedName>
        <fullName evidence="3">histidine kinase</fullName>
        <ecNumber evidence="3">2.7.13.3</ecNumber>
    </recommendedName>
</protein>
<keyword evidence="9" id="KW-0067">ATP-binding</keyword>
<keyword evidence="10" id="KW-1133">Transmembrane helix</keyword>
<sequence length="377" mass="42689">MNLLNLFNTINQKEVLKYLPDAVFVISEDDGKILQINEKAARIFELDRDELENLTFDKIVIKGMELAYQSSVKDVPVIGGATVNNDEFFVELNATLIDDMYFITIRDVTAMTNVLINAEKTGRLNKDKNIMLSKLANDFKSPVQSILGFSQALSDGLGGDITEKQQKYVKIINKNASDLYEFLDKFFEYTNVESSLYDKSFQVFDIEHLIQSVIKTFDTAIKHKNLSVQLNCDEKLNKAVYSDESVLKTILKNIIELSINLTELGSINVELSNPELSFVEQSGLKLIKNANETSYMQITITDNGIGLKESELEGIFEPYSQLDKINKKNLVRTFSLGTVKELLKYLKGTVWIETEIMKGTIFNIIIPVEKGVINQDE</sequence>
<reference evidence="14" key="2">
    <citation type="journal article" date="2021" name="PeerJ">
        <title>Extensive microbial diversity within the chicken gut microbiome revealed by metagenomics and culture.</title>
        <authorList>
            <person name="Gilroy R."/>
            <person name="Ravi A."/>
            <person name="Getino M."/>
            <person name="Pursley I."/>
            <person name="Horton D.L."/>
            <person name="Alikhan N.F."/>
            <person name="Baker D."/>
            <person name="Gharbi K."/>
            <person name="Hall N."/>
            <person name="Watson M."/>
            <person name="Adriaenssens E.M."/>
            <person name="Foster-Nyarko E."/>
            <person name="Jarju S."/>
            <person name="Secka A."/>
            <person name="Antonio M."/>
            <person name="Oren A."/>
            <person name="Chaudhuri R.R."/>
            <person name="La Ragione R."/>
            <person name="Hildebrand F."/>
            <person name="Pallen M.J."/>
        </authorList>
    </citation>
    <scope>NUCLEOTIDE SEQUENCE</scope>
    <source>
        <strain evidence="14">10192</strain>
    </source>
</reference>
<dbReference type="InterPro" id="IPR003661">
    <property type="entry name" value="HisK_dim/P_dom"/>
</dbReference>
<gene>
    <name evidence="14" type="ORF">IAC76_02075</name>
</gene>
<evidence type="ECO:0000256" key="7">
    <source>
        <dbReference type="ARBA" id="ARBA00022741"/>
    </source>
</evidence>
<evidence type="ECO:0000256" key="9">
    <source>
        <dbReference type="ARBA" id="ARBA00022840"/>
    </source>
</evidence>
<feature type="domain" description="Histidine kinase" evidence="13">
    <location>
        <begin position="134"/>
        <end position="370"/>
    </location>
</feature>
<evidence type="ECO:0000256" key="12">
    <source>
        <dbReference type="ARBA" id="ARBA00023136"/>
    </source>
</evidence>
<comment type="subcellular location">
    <subcellularLocation>
        <location evidence="2">Membrane</location>
        <topology evidence="2">Multi-pass membrane protein</topology>
    </subcellularLocation>
</comment>
<evidence type="ECO:0000313" key="14">
    <source>
        <dbReference type="EMBL" id="MBO8430152.1"/>
    </source>
</evidence>
<dbReference type="SUPFAM" id="SSF47384">
    <property type="entry name" value="Homodimeric domain of signal transducing histidine kinase"/>
    <property type="match status" value="1"/>
</dbReference>
<dbReference type="Gene3D" id="1.10.287.130">
    <property type="match status" value="1"/>
</dbReference>
<name>A0A9D9DN60_9BACT</name>
<dbReference type="GO" id="GO:0000155">
    <property type="term" value="F:phosphorelay sensor kinase activity"/>
    <property type="evidence" value="ECO:0007669"/>
    <property type="project" value="InterPro"/>
</dbReference>
<accession>A0A9D9DN60</accession>
<dbReference type="GO" id="GO:0030295">
    <property type="term" value="F:protein kinase activator activity"/>
    <property type="evidence" value="ECO:0007669"/>
    <property type="project" value="TreeGrafter"/>
</dbReference>
<dbReference type="Proteomes" id="UP000823632">
    <property type="component" value="Unassembled WGS sequence"/>
</dbReference>